<evidence type="ECO:0000313" key="2">
    <source>
        <dbReference type="EMBL" id="EME44247.1"/>
    </source>
</evidence>
<reference evidence="2 3" key="2">
    <citation type="journal article" date="2012" name="PLoS Pathog.">
        <title>Diverse lifestyles and strategies of plant pathogenesis encoded in the genomes of eighteen Dothideomycetes fungi.</title>
        <authorList>
            <person name="Ohm R.A."/>
            <person name="Feau N."/>
            <person name="Henrissat B."/>
            <person name="Schoch C.L."/>
            <person name="Horwitz B.A."/>
            <person name="Barry K.W."/>
            <person name="Condon B.J."/>
            <person name="Copeland A.C."/>
            <person name="Dhillon B."/>
            <person name="Glaser F."/>
            <person name="Hesse C.N."/>
            <person name="Kosti I."/>
            <person name="LaButti K."/>
            <person name="Lindquist E.A."/>
            <person name="Lucas S."/>
            <person name="Salamov A.A."/>
            <person name="Bradshaw R.E."/>
            <person name="Ciuffetti L."/>
            <person name="Hamelin R.C."/>
            <person name="Kema G.H.J."/>
            <person name="Lawrence C."/>
            <person name="Scott J.A."/>
            <person name="Spatafora J.W."/>
            <person name="Turgeon B.G."/>
            <person name="de Wit P.J.G.M."/>
            <person name="Zhong S."/>
            <person name="Goodwin S.B."/>
            <person name="Grigoriev I.V."/>
        </authorList>
    </citation>
    <scope>NUCLEOTIDE SEQUENCE [LARGE SCALE GENOMIC DNA]</scope>
    <source>
        <strain evidence="3">NZE10 / CBS 128990</strain>
    </source>
</reference>
<feature type="signal peptide" evidence="1">
    <location>
        <begin position="1"/>
        <end position="19"/>
    </location>
</feature>
<dbReference type="Proteomes" id="UP000016933">
    <property type="component" value="Unassembled WGS sequence"/>
</dbReference>
<keyword evidence="3" id="KW-1185">Reference proteome</keyword>
<sequence length="304" mass="33661">MKTTPAFAAAAALISCARAGYLSPTTRKDPIAARHARRESSAIDCTGASQDMSPTKQRFCASCTVRASIGVSTSECFKLHREIEIEETTKIQPFRLDNTESRHDPFEAGLTKHPGEERPVTIVTAWYGICALDPVEEMLPAQRQYCDKCKDGSTASARVCKELLDKYVDEDAQAFPEDDIEYRDATVESDPTKDTNTKFQGLCNLEPGQTPSKVRNQYCKLCQIDFHRDLSGHGVRCRKLAEQLEDEDEYGIVLPPFDETPDLYSAMPASGDACQSLCVRAPGSKLVTAWDPWCESHCGGLDYN</sequence>
<accession>N1PL76</accession>
<gene>
    <name evidence="2" type="ORF">DOTSEDRAFT_24318</name>
</gene>
<evidence type="ECO:0000313" key="3">
    <source>
        <dbReference type="Proteomes" id="UP000016933"/>
    </source>
</evidence>
<protein>
    <submittedName>
        <fullName evidence="2">Uncharacterized protein</fullName>
    </submittedName>
</protein>
<keyword evidence="1" id="KW-0732">Signal</keyword>
<organism evidence="2 3">
    <name type="scientific">Dothistroma septosporum (strain NZE10 / CBS 128990)</name>
    <name type="common">Red band needle blight fungus</name>
    <name type="synonym">Mycosphaerella pini</name>
    <dbReference type="NCBI Taxonomy" id="675120"/>
    <lineage>
        <taxon>Eukaryota</taxon>
        <taxon>Fungi</taxon>
        <taxon>Dikarya</taxon>
        <taxon>Ascomycota</taxon>
        <taxon>Pezizomycotina</taxon>
        <taxon>Dothideomycetes</taxon>
        <taxon>Dothideomycetidae</taxon>
        <taxon>Mycosphaerellales</taxon>
        <taxon>Mycosphaerellaceae</taxon>
        <taxon>Dothistroma</taxon>
    </lineage>
</organism>
<dbReference type="EMBL" id="KB446539">
    <property type="protein sequence ID" value="EME44247.1"/>
    <property type="molecule type" value="Genomic_DNA"/>
</dbReference>
<evidence type="ECO:0000256" key="1">
    <source>
        <dbReference type="SAM" id="SignalP"/>
    </source>
</evidence>
<dbReference type="AlphaFoldDB" id="N1PL76"/>
<dbReference type="HOGENOM" id="CLU_915347_0_0_1"/>
<dbReference type="PROSITE" id="PS51257">
    <property type="entry name" value="PROKAR_LIPOPROTEIN"/>
    <property type="match status" value="1"/>
</dbReference>
<proteinExistence type="predicted"/>
<name>N1PL76_DOTSN</name>
<feature type="chain" id="PRO_5004109889" evidence="1">
    <location>
        <begin position="20"/>
        <end position="304"/>
    </location>
</feature>
<reference evidence="3" key="1">
    <citation type="journal article" date="2012" name="PLoS Genet.">
        <title>The genomes of the fungal plant pathogens Cladosporium fulvum and Dothistroma septosporum reveal adaptation to different hosts and lifestyles but also signatures of common ancestry.</title>
        <authorList>
            <person name="de Wit P.J.G.M."/>
            <person name="van der Burgt A."/>
            <person name="Oekmen B."/>
            <person name="Stergiopoulos I."/>
            <person name="Abd-Elsalam K.A."/>
            <person name="Aerts A.L."/>
            <person name="Bahkali A.H."/>
            <person name="Beenen H.G."/>
            <person name="Chettri P."/>
            <person name="Cox M.P."/>
            <person name="Datema E."/>
            <person name="de Vries R.P."/>
            <person name="Dhillon B."/>
            <person name="Ganley A.R."/>
            <person name="Griffiths S.A."/>
            <person name="Guo Y."/>
            <person name="Hamelin R.C."/>
            <person name="Henrissat B."/>
            <person name="Kabir M.S."/>
            <person name="Jashni M.K."/>
            <person name="Kema G."/>
            <person name="Klaubauf S."/>
            <person name="Lapidus A."/>
            <person name="Levasseur A."/>
            <person name="Lindquist E."/>
            <person name="Mehrabi R."/>
            <person name="Ohm R.A."/>
            <person name="Owen T.J."/>
            <person name="Salamov A."/>
            <person name="Schwelm A."/>
            <person name="Schijlen E."/>
            <person name="Sun H."/>
            <person name="van den Burg H.A."/>
            <person name="van Ham R.C.H.J."/>
            <person name="Zhang S."/>
            <person name="Goodwin S.B."/>
            <person name="Grigoriev I.V."/>
            <person name="Collemare J."/>
            <person name="Bradshaw R.E."/>
        </authorList>
    </citation>
    <scope>NUCLEOTIDE SEQUENCE [LARGE SCALE GENOMIC DNA]</scope>
    <source>
        <strain evidence="3">NZE10 / CBS 128990</strain>
    </source>
</reference>